<dbReference type="InterPro" id="IPR025455">
    <property type="entry name" value="DUF4276"/>
</dbReference>
<name>S9PJ68_CYSF2</name>
<gene>
    <name evidence="1" type="ORF">D187_005479</name>
</gene>
<reference evidence="1" key="1">
    <citation type="submission" date="2013-05" db="EMBL/GenBank/DDBJ databases">
        <title>Genome assembly of Cystobacter fuscus DSM 2262.</title>
        <authorList>
            <person name="Sharma G."/>
            <person name="Khatri I."/>
            <person name="Kaur C."/>
            <person name="Mayilraj S."/>
            <person name="Subramanian S."/>
        </authorList>
    </citation>
    <scope>NUCLEOTIDE SEQUENCE [LARGE SCALE GENOMIC DNA]</scope>
    <source>
        <strain evidence="1">DSM 2262</strain>
    </source>
</reference>
<dbReference type="RefSeq" id="WP_020917834.1">
    <property type="nucleotide sequence ID" value="NZ_ANAH02000004.1"/>
</dbReference>
<dbReference type="Proteomes" id="UP000011682">
    <property type="component" value="Unassembled WGS sequence"/>
</dbReference>
<organism evidence="1 2">
    <name type="scientific">Cystobacter fuscus (strain ATCC 25194 / DSM 2262 / NBRC 100088 / M29)</name>
    <dbReference type="NCBI Taxonomy" id="1242864"/>
    <lineage>
        <taxon>Bacteria</taxon>
        <taxon>Pseudomonadati</taxon>
        <taxon>Myxococcota</taxon>
        <taxon>Myxococcia</taxon>
        <taxon>Myxococcales</taxon>
        <taxon>Cystobacterineae</taxon>
        <taxon>Archangiaceae</taxon>
        <taxon>Cystobacter</taxon>
    </lineage>
</organism>
<dbReference type="AlphaFoldDB" id="S9PJ68"/>
<dbReference type="OrthoDB" id="1491662at2"/>
<comment type="caution">
    <text evidence="1">The sequence shown here is derived from an EMBL/GenBank/DDBJ whole genome shotgun (WGS) entry which is preliminary data.</text>
</comment>
<proteinExistence type="predicted"/>
<keyword evidence="2" id="KW-1185">Reference proteome</keyword>
<accession>S9PJ68</accession>
<dbReference type="Pfam" id="PF14103">
    <property type="entry name" value="DUF4276"/>
    <property type="match status" value="1"/>
</dbReference>
<evidence type="ECO:0000313" key="2">
    <source>
        <dbReference type="Proteomes" id="UP000011682"/>
    </source>
</evidence>
<evidence type="ECO:0008006" key="3">
    <source>
        <dbReference type="Google" id="ProtNLM"/>
    </source>
</evidence>
<evidence type="ECO:0000313" key="1">
    <source>
        <dbReference type="EMBL" id="EPX64345.1"/>
    </source>
</evidence>
<protein>
    <recommendedName>
        <fullName evidence="3">DUF4276 family protein</fullName>
    </recommendedName>
</protein>
<dbReference type="EMBL" id="ANAH02000004">
    <property type="protein sequence ID" value="EPX64345.1"/>
    <property type="molecule type" value="Genomic_DNA"/>
</dbReference>
<sequence length="227" mass="26003">MRPKLRILAIVEGHGEQTAVPVLLRRWFQHRRFREFETPDLAIRASGAGALKCPHDADDELGIEYYVEMAARERPDGILVLLDSDDECQERARTSRRGLGPELLERAREVAPHIPIEVVVAHREYEVWFLAALASLRRAGHLPRAARLPTPLSDIETIRDCKKRLKPLLGRPYEETTDQPDFTGALPFTPAMARRSRSYRKLLKSLEALTRAARENRNRRRPSSGRM</sequence>